<organism evidence="1">
    <name type="scientific">Anopheles sinensis</name>
    <name type="common">Mosquito</name>
    <dbReference type="NCBI Taxonomy" id="74873"/>
    <lineage>
        <taxon>Eukaryota</taxon>
        <taxon>Metazoa</taxon>
        <taxon>Ecdysozoa</taxon>
        <taxon>Arthropoda</taxon>
        <taxon>Hexapoda</taxon>
        <taxon>Insecta</taxon>
        <taxon>Pterygota</taxon>
        <taxon>Neoptera</taxon>
        <taxon>Endopterygota</taxon>
        <taxon>Diptera</taxon>
        <taxon>Nematocera</taxon>
        <taxon>Culicoidea</taxon>
        <taxon>Culicidae</taxon>
        <taxon>Anophelinae</taxon>
        <taxon>Anopheles</taxon>
    </lineage>
</organism>
<dbReference type="VEuPathDB" id="VectorBase:ASIC004692"/>
<dbReference type="EnsemblMetazoa" id="ASIC004692-RA">
    <property type="protein sequence ID" value="ASIC004692-PA"/>
    <property type="gene ID" value="ASIC004692"/>
</dbReference>
<dbReference type="EMBL" id="ATLV01013168">
    <property type="status" value="NOT_ANNOTATED_CDS"/>
    <property type="molecule type" value="Genomic_DNA"/>
</dbReference>
<accession>A0A084VHE9</accession>
<evidence type="ECO:0000313" key="3">
    <source>
        <dbReference type="Proteomes" id="UP000030765"/>
    </source>
</evidence>
<dbReference type="AlphaFoldDB" id="A0A084VHE9"/>
<reference evidence="1 3" key="1">
    <citation type="journal article" date="2014" name="BMC Genomics">
        <title>Genome sequence of Anopheles sinensis provides insight into genetics basis of mosquito competence for malaria parasites.</title>
        <authorList>
            <person name="Zhou D."/>
            <person name="Zhang D."/>
            <person name="Ding G."/>
            <person name="Shi L."/>
            <person name="Hou Q."/>
            <person name="Ye Y."/>
            <person name="Xu Y."/>
            <person name="Zhou H."/>
            <person name="Xiong C."/>
            <person name="Li S."/>
            <person name="Yu J."/>
            <person name="Hong S."/>
            <person name="Yu X."/>
            <person name="Zou P."/>
            <person name="Chen C."/>
            <person name="Chang X."/>
            <person name="Wang W."/>
            <person name="Lv Y."/>
            <person name="Sun Y."/>
            <person name="Ma L."/>
            <person name="Shen B."/>
            <person name="Zhu C."/>
        </authorList>
    </citation>
    <scope>NUCLEOTIDE SEQUENCE [LARGE SCALE GENOMIC DNA]</scope>
</reference>
<keyword evidence="3" id="KW-1185">Reference proteome</keyword>
<evidence type="ECO:0000313" key="1">
    <source>
        <dbReference type="EMBL" id="KFB37393.1"/>
    </source>
</evidence>
<evidence type="ECO:0000313" key="2">
    <source>
        <dbReference type="EnsemblMetazoa" id="ASIC004692-PA"/>
    </source>
</evidence>
<dbReference type="EMBL" id="KE524842">
    <property type="protein sequence ID" value="KFB37393.1"/>
    <property type="molecule type" value="Genomic_DNA"/>
</dbReference>
<gene>
    <name evidence="1" type="ORF">ZHAS_00004692</name>
</gene>
<reference evidence="2" key="2">
    <citation type="submission" date="2020-05" db="UniProtKB">
        <authorList>
            <consortium name="EnsemblMetazoa"/>
        </authorList>
    </citation>
    <scope>IDENTIFICATION</scope>
</reference>
<dbReference type="Proteomes" id="UP000030765">
    <property type="component" value="Unassembled WGS sequence"/>
</dbReference>
<sequence length="68" mass="7298">MHQDAGTFHYRSPRCTGASVDSNDAGFVSISSGFRLPSVGKIRTSIASIIKLGKTPRRAPTFWSSADV</sequence>
<protein>
    <submittedName>
        <fullName evidence="1 2">Beta-Ala-His dipeptidase isoform X2</fullName>
    </submittedName>
</protein>
<name>A0A084VHE9_ANOSI</name>
<proteinExistence type="predicted"/>